<comment type="caution">
    <text evidence="2">The sequence shown here is derived from an EMBL/GenBank/DDBJ whole genome shotgun (WGS) entry which is preliminary data.</text>
</comment>
<feature type="compositionally biased region" description="Polar residues" evidence="1">
    <location>
        <begin position="53"/>
        <end position="68"/>
    </location>
</feature>
<evidence type="ECO:0000256" key="1">
    <source>
        <dbReference type="SAM" id="MobiDB-lite"/>
    </source>
</evidence>
<name>A0AAW1DDU7_9HEMI</name>
<reference evidence="2 3" key="1">
    <citation type="submission" date="2022-12" db="EMBL/GenBank/DDBJ databases">
        <title>Chromosome-level genome assembly of true bugs.</title>
        <authorList>
            <person name="Ma L."/>
            <person name="Li H."/>
        </authorList>
    </citation>
    <scope>NUCLEOTIDE SEQUENCE [LARGE SCALE GENOMIC DNA]</scope>
    <source>
        <strain evidence="2">Lab_2022b</strain>
    </source>
</reference>
<sequence>MLFDILYTCDYTKSIDKSTTQKSFTSLSSTILLLKTYFHHKNNKTHKKLFNKKPTNTLQTKPTNQQCK</sequence>
<feature type="region of interest" description="Disordered" evidence="1">
    <location>
        <begin position="49"/>
        <end position="68"/>
    </location>
</feature>
<dbReference type="EMBL" id="JAPXFL010000004">
    <property type="protein sequence ID" value="KAK9507192.1"/>
    <property type="molecule type" value="Genomic_DNA"/>
</dbReference>
<proteinExistence type="predicted"/>
<protein>
    <submittedName>
        <fullName evidence="2">Uncharacterized protein</fullName>
    </submittedName>
</protein>
<keyword evidence="3" id="KW-1185">Reference proteome</keyword>
<organism evidence="2 3">
    <name type="scientific">Rhynocoris fuscipes</name>
    <dbReference type="NCBI Taxonomy" id="488301"/>
    <lineage>
        <taxon>Eukaryota</taxon>
        <taxon>Metazoa</taxon>
        <taxon>Ecdysozoa</taxon>
        <taxon>Arthropoda</taxon>
        <taxon>Hexapoda</taxon>
        <taxon>Insecta</taxon>
        <taxon>Pterygota</taxon>
        <taxon>Neoptera</taxon>
        <taxon>Paraneoptera</taxon>
        <taxon>Hemiptera</taxon>
        <taxon>Heteroptera</taxon>
        <taxon>Panheteroptera</taxon>
        <taxon>Cimicomorpha</taxon>
        <taxon>Reduviidae</taxon>
        <taxon>Harpactorinae</taxon>
        <taxon>Harpactorini</taxon>
        <taxon>Rhynocoris</taxon>
    </lineage>
</organism>
<dbReference type="Proteomes" id="UP001461498">
    <property type="component" value="Unassembled WGS sequence"/>
</dbReference>
<dbReference type="AlphaFoldDB" id="A0AAW1DDU7"/>
<evidence type="ECO:0000313" key="2">
    <source>
        <dbReference type="EMBL" id="KAK9507192.1"/>
    </source>
</evidence>
<evidence type="ECO:0000313" key="3">
    <source>
        <dbReference type="Proteomes" id="UP001461498"/>
    </source>
</evidence>
<accession>A0AAW1DDU7</accession>
<gene>
    <name evidence="2" type="ORF">O3M35_007100</name>
</gene>